<evidence type="ECO:0000256" key="3">
    <source>
        <dbReference type="ARBA" id="ARBA00022777"/>
    </source>
</evidence>
<keyword evidence="3 4" id="KW-0418">Kinase</keyword>
<dbReference type="Pfam" id="PF00370">
    <property type="entry name" value="FGGY_N"/>
    <property type="match status" value="1"/>
</dbReference>
<sequence length="521" mass="57046">MKEKKYVVGIDLGTTSARTVVFDFDGNEIGSGQIMNPLTYPAPGRQECDGDELIKHLYRTTRLAIDNSGVDPEEIAAISTDVFRCTVALRDENGGFTMPIIIWQDMRSAEMIPEVERKLVAAGLSADELYDRCGMPLGGVNPQSNLQWILKNMPEAYEKAATIHTMMGLVTKAYGADDYYDDINDTPWVQLNGPDFQYDPQICAALGIDINKMAPLRQPGTIIGKVTAEVSARTGLAEGTPIVMGTGDQQSGCLGCGCVREGVGYACGGTAGIVAGKSFNLLRDPSRRCYVLGTPDGAWVMEGVANASGSAFKWFKEQFCDVEQLAAESLDISVYDFLTSVATKSNPGANGLFFLPYFAGAVTPNQNPNARGTYIGMTVGHTKEDFIRATMEGVNYDIRDMLDAMVSGGAPDFDMVRLTGGIFRSELWCQMQADIFNRSCEVVAVEEATALGCAMVAAVGVGIYKDFEEAEKHMVKIRRRYEPNPENVKRYEDAFRTWQQIYKSLSTGAFDQVVAFQDKYR</sequence>
<dbReference type="GO" id="GO:0016773">
    <property type="term" value="F:phosphotransferase activity, alcohol group as acceptor"/>
    <property type="evidence" value="ECO:0007669"/>
    <property type="project" value="InterPro"/>
</dbReference>
<dbReference type="Pfam" id="PF02782">
    <property type="entry name" value="FGGY_C"/>
    <property type="match status" value="1"/>
</dbReference>
<evidence type="ECO:0000259" key="6">
    <source>
        <dbReference type="Pfam" id="PF02782"/>
    </source>
</evidence>
<evidence type="ECO:0000256" key="2">
    <source>
        <dbReference type="ARBA" id="ARBA00022679"/>
    </source>
</evidence>
<gene>
    <name evidence="7" type="ORF">CPZ25_013465</name>
</gene>
<comment type="similarity">
    <text evidence="1 4">Belongs to the FGGY kinase family.</text>
</comment>
<feature type="domain" description="Carbohydrate kinase FGGY C-terminal" evidence="6">
    <location>
        <begin position="296"/>
        <end position="460"/>
    </location>
</feature>
<dbReference type="InterPro" id="IPR018484">
    <property type="entry name" value="FGGY_N"/>
</dbReference>
<protein>
    <submittedName>
        <fullName evidence="7">Xylulose kinase</fullName>
    </submittedName>
</protein>
<organism evidence="7 8">
    <name type="scientific">Eubacterium maltosivorans</name>
    <dbReference type="NCBI Taxonomy" id="2041044"/>
    <lineage>
        <taxon>Bacteria</taxon>
        <taxon>Bacillati</taxon>
        <taxon>Bacillota</taxon>
        <taxon>Clostridia</taxon>
        <taxon>Eubacteriales</taxon>
        <taxon>Eubacteriaceae</taxon>
        <taxon>Eubacterium</taxon>
    </lineage>
</organism>
<dbReference type="InterPro" id="IPR000577">
    <property type="entry name" value="Carb_kinase_FGGY"/>
</dbReference>
<dbReference type="RefSeq" id="WP_074616367.1">
    <property type="nucleotide sequence ID" value="NZ_CP029487.1"/>
</dbReference>
<dbReference type="SUPFAM" id="SSF53067">
    <property type="entry name" value="Actin-like ATPase domain"/>
    <property type="match status" value="2"/>
</dbReference>
<feature type="domain" description="Carbohydrate kinase FGGY N-terminal" evidence="5">
    <location>
        <begin position="6"/>
        <end position="255"/>
    </location>
</feature>
<proteinExistence type="inferred from homology"/>
<keyword evidence="2 4" id="KW-0808">Transferase</keyword>
<name>A0A4P9CA31_EUBML</name>
<evidence type="ECO:0000256" key="1">
    <source>
        <dbReference type="ARBA" id="ARBA00009156"/>
    </source>
</evidence>
<evidence type="ECO:0000313" key="8">
    <source>
        <dbReference type="Proteomes" id="UP000218387"/>
    </source>
</evidence>
<dbReference type="AlphaFoldDB" id="A0A4P9CA31"/>
<dbReference type="InterPro" id="IPR043129">
    <property type="entry name" value="ATPase_NBD"/>
</dbReference>
<evidence type="ECO:0000256" key="4">
    <source>
        <dbReference type="RuleBase" id="RU003733"/>
    </source>
</evidence>
<evidence type="ECO:0000313" key="7">
    <source>
        <dbReference type="EMBL" id="QCT72293.1"/>
    </source>
</evidence>
<dbReference type="GO" id="GO:0016301">
    <property type="term" value="F:kinase activity"/>
    <property type="evidence" value="ECO:0007669"/>
    <property type="project" value="UniProtKB-KW"/>
</dbReference>
<dbReference type="InterPro" id="IPR018485">
    <property type="entry name" value="FGGY_C"/>
</dbReference>
<dbReference type="Proteomes" id="UP000218387">
    <property type="component" value="Chromosome"/>
</dbReference>
<dbReference type="GO" id="GO:0005975">
    <property type="term" value="P:carbohydrate metabolic process"/>
    <property type="evidence" value="ECO:0007669"/>
    <property type="project" value="InterPro"/>
</dbReference>
<dbReference type="PANTHER" id="PTHR43095:SF5">
    <property type="entry name" value="XYLULOSE KINASE"/>
    <property type="match status" value="1"/>
</dbReference>
<dbReference type="InterPro" id="IPR050406">
    <property type="entry name" value="FGGY_Carb_Kinase"/>
</dbReference>
<dbReference type="InterPro" id="IPR018483">
    <property type="entry name" value="Carb_kinase_FGGY_CS"/>
</dbReference>
<reference evidence="7 8" key="1">
    <citation type="submission" date="2018-05" db="EMBL/GenBank/DDBJ databases">
        <title>Genome comparison of Eubacterium sp.</title>
        <authorList>
            <person name="Feng Y."/>
            <person name="Sanchez-Andrea I."/>
            <person name="Stams A.J.M."/>
            <person name="De Vos W.M."/>
        </authorList>
    </citation>
    <scope>NUCLEOTIDE SEQUENCE [LARGE SCALE GENOMIC DNA]</scope>
    <source>
        <strain evidence="7 8">YI</strain>
    </source>
</reference>
<dbReference type="CDD" id="cd07779">
    <property type="entry name" value="ASKHA_NBD_FGGY_YgcE-like"/>
    <property type="match status" value="1"/>
</dbReference>
<dbReference type="PROSITE" id="PS00445">
    <property type="entry name" value="FGGY_KINASES_2"/>
    <property type="match status" value="1"/>
</dbReference>
<dbReference type="PIRSF" id="PIRSF000538">
    <property type="entry name" value="GlpK"/>
    <property type="match status" value="1"/>
</dbReference>
<dbReference type="KEGG" id="emt:CPZ25_013465"/>
<accession>A0A4P9CA31</accession>
<evidence type="ECO:0000259" key="5">
    <source>
        <dbReference type="Pfam" id="PF00370"/>
    </source>
</evidence>
<keyword evidence="8" id="KW-1185">Reference proteome</keyword>
<dbReference type="PANTHER" id="PTHR43095">
    <property type="entry name" value="SUGAR KINASE"/>
    <property type="match status" value="1"/>
</dbReference>
<dbReference type="Gene3D" id="3.30.420.40">
    <property type="match status" value="2"/>
</dbReference>
<dbReference type="EMBL" id="CP029487">
    <property type="protein sequence ID" value="QCT72293.1"/>
    <property type="molecule type" value="Genomic_DNA"/>
</dbReference>